<dbReference type="EMBL" id="JAARWW010000005">
    <property type="protein sequence ID" value="MBC2004416.1"/>
    <property type="molecule type" value="Genomic_DNA"/>
</dbReference>
<proteinExistence type="predicted"/>
<dbReference type="AlphaFoldDB" id="A0A842CTK8"/>
<organism evidence="1 2">
    <name type="scientific">Listeria booriae</name>
    <dbReference type="NCBI Taxonomy" id="1552123"/>
    <lineage>
        <taxon>Bacteria</taxon>
        <taxon>Bacillati</taxon>
        <taxon>Bacillota</taxon>
        <taxon>Bacilli</taxon>
        <taxon>Bacillales</taxon>
        <taxon>Listeriaceae</taxon>
        <taxon>Listeria</taxon>
    </lineage>
</organism>
<evidence type="ECO:0000313" key="2">
    <source>
        <dbReference type="Proteomes" id="UP000546806"/>
    </source>
</evidence>
<comment type="caution">
    <text evidence="1">The sequence shown here is derived from an EMBL/GenBank/DDBJ whole genome shotgun (WGS) entry which is preliminary data.</text>
</comment>
<evidence type="ECO:0000313" key="1">
    <source>
        <dbReference type="EMBL" id="MBC2004416.1"/>
    </source>
</evidence>
<dbReference type="Proteomes" id="UP000546806">
    <property type="component" value="Unassembled WGS sequence"/>
</dbReference>
<reference evidence="1 2" key="1">
    <citation type="submission" date="2020-03" db="EMBL/GenBank/DDBJ databases">
        <title>Soil Listeria distribution.</title>
        <authorList>
            <person name="Liao J."/>
            <person name="Wiedmann M."/>
        </authorList>
    </citation>
    <scope>NUCLEOTIDE SEQUENCE [LARGE SCALE GENOMIC DNA]</scope>
    <source>
        <strain evidence="1 2">FSL L7-0435</strain>
    </source>
</reference>
<accession>A0A842CTK8</accession>
<protein>
    <submittedName>
        <fullName evidence="1">Uncharacterized protein</fullName>
    </submittedName>
</protein>
<dbReference type="RefSeq" id="WP_185533544.1">
    <property type="nucleotide sequence ID" value="NZ_JAARWW010000005.1"/>
</dbReference>
<name>A0A842CTK8_9LIST</name>
<sequence>MTTEEARQYFVDWGLTYEKLKDYDIYLLMYFIDDEFFKQRDKLSMSYMKLNRSPEISRGKTGLRYAYLTVRSDYFDNREAISFNKDGFIGFAGWSDKVNIQAFIKAFLRWCDFIAINLEVENLELEDEDRG</sequence>
<gene>
    <name evidence="1" type="ORF">HCA78_11600</name>
</gene>